<dbReference type="SUPFAM" id="SSF53383">
    <property type="entry name" value="PLP-dependent transferases"/>
    <property type="match status" value="1"/>
</dbReference>
<dbReference type="Gene3D" id="3.40.640.10">
    <property type="entry name" value="Type I PLP-dependent aspartate aminotransferase-like (Major domain)"/>
    <property type="match status" value="1"/>
</dbReference>
<keyword evidence="12" id="KW-1185">Reference proteome</keyword>
<accession>A0A964BQH6</accession>
<proteinExistence type="inferred from homology"/>
<dbReference type="Gene3D" id="3.90.1150.10">
    <property type="entry name" value="Aspartate Aminotransferase, domain 1"/>
    <property type="match status" value="1"/>
</dbReference>
<evidence type="ECO:0000256" key="4">
    <source>
        <dbReference type="ARBA" id="ARBA00018052"/>
    </source>
</evidence>
<dbReference type="InterPro" id="IPR015422">
    <property type="entry name" value="PyrdxlP-dep_Trfase_small"/>
</dbReference>
<feature type="binding site" evidence="9">
    <location>
        <position position="42"/>
    </location>
    <ligand>
        <name>substrate</name>
    </ligand>
</feature>
<comment type="similarity">
    <text evidence="9">Belongs to the class-I pyridoxal-phosphate-dependent aminotransferase family. LL-diaminopimelate aminotransferase subfamily.</text>
</comment>
<comment type="function">
    <text evidence="9">Involved in the synthesis of meso-diaminopimelate (m-DAP or DL-DAP), required for both lysine and peptidoglycan biosynthesis. Catalyzes the direct conversion of tetrahydrodipicolinate to LL-diaminopimelate.</text>
</comment>
<dbReference type="GO" id="GO:0033362">
    <property type="term" value="P:lysine biosynthetic process via diaminopimelate, diaminopimelate-aminotransferase pathway"/>
    <property type="evidence" value="ECO:0007669"/>
    <property type="project" value="UniProtKB-UniRule"/>
</dbReference>
<dbReference type="InterPro" id="IPR019942">
    <property type="entry name" value="DapL/ALD1"/>
</dbReference>
<evidence type="ECO:0000313" key="11">
    <source>
        <dbReference type="EMBL" id="MCC0177444.1"/>
    </source>
</evidence>
<evidence type="ECO:0000256" key="3">
    <source>
        <dbReference type="ARBA" id="ARBA00013138"/>
    </source>
</evidence>
<evidence type="ECO:0000256" key="5">
    <source>
        <dbReference type="ARBA" id="ARBA00022576"/>
    </source>
</evidence>
<evidence type="ECO:0000313" key="12">
    <source>
        <dbReference type="Proteomes" id="UP000729733"/>
    </source>
</evidence>
<dbReference type="Proteomes" id="UP000729733">
    <property type="component" value="Unassembled WGS sequence"/>
</dbReference>
<evidence type="ECO:0000259" key="10">
    <source>
        <dbReference type="Pfam" id="PF00155"/>
    </source>
</evidence>
<feature type="binding site" evidence="9">
    <location>
        <position position="292"/>
    </location>
    <ligand>
        <name>pyridoxal 5'-phosphate</name>
        <dbReference type="ChEBI" id="CHEBI:597326"/>
    </ligand>
</feature>
<feature type="binding site" evidence="9">
    <location>
        <begin position="108"/>
        <end position="109"/>
    </location>
    <ligand>
        <name>pyridoxal 5'-phosphate</name>
        <dbReference type="ChEBI" id="CHEBI:597326"/>
    </ligand>
</feature>
<evidence type="ECO:0000256" key="6">
    <source>
        <dbReference type="ARBA" id="ARBA00022679"/>
    </source>
</evidence>
<feature type="modified residue" description="N6-(pyridoxal phosphate)lysine" evidence="9">
    <location>
        <position position="249"/>
    </location>
</feature>
<dbReference type="AlphaFoldDB" id="A0A964BQH6"/>
<feature type="binding site" evidence="9">
    <location>
        <position position="292"/>
    </location>
    <ligand>
        <name>substrate</name>
    </ligand>
</feature>
<gene>
    <name evidence="9" type="primary">dapL</name>
    <name evidence="11" type="ORF">I4641_10695</name>
</gene>
<dbReference type="InterPro" id="IPR004839">
    <property type="entry name" value="Aminotransferase_I/II_large"/>
</dbReference>
<keyword evidence="7 9" id="KW-0663">Pyridoxal phosphate</keyword>
<sequence>MATINDNYLKLKAGYLFPEIGRRVSAYAADNPDAPIIKLGIGDVTEPLPAACRDAIIEATKEMGDRATFKGYGPEQGYLWLRDKIAQHDFQSRGCDIDASEIFISDGSKCDCGNILDIFGDDNKIAVTDPVYPVYVDTNVMAGHTGDAAADGKYEGLVYLPISADNDFTAQIPTEKVDLIYLCFPNNPTGATATKEHLQAWVEYAKQHGSLILFDAAYEAFITDPDLPHSIYEIEGAKDCAIEFRSFSKNAGFTGTRCALTVVPKNLTGKASDGSDVELWKLWNRRQSTKFNGVSYIVQRGAEAVYSKAGQAQTKELIAFYLENAKIIREQLTAAGIKVYGGTNAPYVWVKTPNGLSSWDFFDKLLLNCNVVGTPGSGFGAAGEGYFRISAFNSRDNVNEAMKRITDKFKA</sequence>
<evidence type="ECO:0000256" key="1">
    <source>
        <dbReference type="ARBA" id="ARBA00001933"/>
    </source>
</evidence>
<feature type="binding site" evidence="9">
    <location>
        <position position="15"/>
    </location>
    <ligand>
        <name>substrate</name>
    </ligand>
</feature>
<feature type="binding site" evidence="9">
    <location>
        <position position="132"/>
    </location>
    <ligand>
        <name>pyridoxal 5'-phosphate</name>
        <dbReference type="ChEBI" id="CHEBI:597326"/>
    </ligand>
</feature>
<feature type="binding site" evidence="9">
    <location>
        <position position="218"/>
    </location>
    <ligand>
        <name>pyridoxal 5'-phosphate</name>
        <dbReference type="ChEBI" id="CHEBI:597326"/>
    </ligand>
</feature>
<feature type="binding site" evidence="9">
    <location>
        <position position="109"/>
    </location>
    <ligand>
        <name>substrate</name>
    </ligand>
</feature>
<feature type="binding site" evidence="9">
    <location>
        <position position="257"/>
    </location>
    <ligand>
        <name>pyridoxal 5'-phosphate</name>
        <dbReference type="ChEBI" id="CHEBI:597326"/>
    </ligand>
</feature>
<dbReference type="EC" id="2.6.1.83" evidence="3 9"/>
<dbReference type="FunFam" id="3.40.640.10:FF:000099">
    <property type="entry name" value="LL-diaminopimelate aminotransferase, chloroplastic"/>
    <property type="match status" value="1"/>
</dbReference>
<feature type="domain" description="Aminotransferase class I/classII large" evidence="10">
    <location>
        <begin position="35"/>
        <end position="405"/>
    </location>
</feature>
<comment type="pathway">
    <text evidence="2 9">Amino-acid biosynthesis; L-lysine biosynthesis via DAP pathway; LL-2,6-diaminopimelate from (S)-tetrahydrodipicolinate (aminotransferase route): step 1/1.</text>
</comment>
<comment type="caution">
    <text evidence="11">The sequence shown here is derived from an EMBL/GenBank/DDBJ whole genome shotgun (WGS) entry which is preliminary data.</text>
</comment>
<evidence type="ECO:0000256" key="9">
    <source>
        <dbReference type="HAMAP-Rule" id="MF_01642"/>
    </source>
</evidence>
<dbReference type="InterPro" id="IPR015424">
    <property type="entry name" value="PyrdxlP-dep_Trfase"/>
</dbReference>
<evidence type="ECO:0000256" key="7">
    <source>
        <dbReference type="ARBA" id="ARBA00022898"/>
    </source>
</evidence>
<comment type="cofactor">
    <cofactor evidence="1 9">
        <name>pyridoxal 5'-phosphate</name>
        <dbReference type="ChEBI" id="CHEBI:597326"/>
    </cofactor>
</comment>
<dbReference type="Pfam" id="PF00155">
    <property type="entry name" value="Aminotran_1_2"/>
    <property type="match status" value="1"/>
</dbReference>
<dbReference type="GO" id="GO:0010285">
    <property type="term" value="F:L,L-diaminopimelate aminotransferase activity"/>
    <property type="evidence" value="ECO:0007669"/>
    <property type="project" value="UniProtKB-UniRule"/>
</dbReference>
<feature type="binding site" evidence="9">
    <location>
        <begin position="246"/>
        <end position="248"/>
    </location>
    <ligand>
        <name>pyridoxal 5'-phosphate</name>
        <dbReference type="ChEBI" id="CHEBI:597326"/>
    </ligand>
</feature>
<protein>
    <recommendedName>
        <fullName evidence="4 9">LL-diaminopimelate aminotransferase</fullName>
        <shortName evidence="9">DAP-AT</shortName>
        <shortName evidence="9">DAP-aminotransferase</shortName>
        <shortName evidence="9">LL-DAP-aminotransferase</shortName>
        <ecNumber evidence="3 9">2.6.1.83</ecNumber>
    </recommendedName>
</protein>
<comment type="subunit">
    <text evidence="9">Homodimer.</text>
</comment>
<dbReference type="PANTHER" id="PTHR43144">
    <property type="entry name" value="AMINOTRANSFERASE"/>
    <property type="match status" value="1"/>
</dbReference>
<feature type="binding site" evidence="9">
    <location>
        <position position="132"/>
    </location>
    <ligand>
        <name>substrate</name>
    </ligand>
</feature>
<name>A0A964BQH6_9CYAN</name>
<dbReference type="HAMAP" id="MF_01642">
    <property type="entry name" value="DapL_aminotrans_1"/>
    <property type="match status" value="1"/>
</dbReference>
<dbReference type="GO" id="GO:0030170">
    <property type="term" value="F:pyridoxal phosphate binding"/>
    <property type="evidence" value="ECO:0007669"/>
    <property type="project" value="UniProtKB-UniRule"/>
</dbReference>
<dbReference type="EMBL" id="JADWDC010000022">
    <property type="protein sequence ID" value="MCC0177444.1"/>
    <property type="molecule type" value="Genomic_DNA"/>
</dbReference>
<dbReference type="NCBIfam" id="TIGR03542">
    <property type="entry name" value="DAPAT_plant"/>
    <property type="match status" value="1"/>
</dbReference>
<evidence type="ECO:0000256" key="8">
    <source>
        <dbReference type="ARBA" id="ARBA00051934"/>
    </source>
</evidence>
<dbReference type="InterPro" id="IPR015421">
    <property type="entry name" value="PyrdxlP-dep_Trfase_major"/>
</dbReference>
<dbReference type="RefSeq" id="WP_229640509.1">
    <property type="nucleotide sequence ID" value="NZ_JADWDC010000022.1"/>
</dbReference>
<keyword evidence="6 9" id="KW-0808">Transferase</keyword>
<evidence type="ECO:0000256" key="2">
    <source>
        <dbReference type="ARBA" id="ARBA00004982"/>
    </source>
</evidence>
<feature type="binding site" evidence="9">
    <location>
        <position position="187"/>
    </location>
    <ligand>
        <name>pyridoxal 5'-phosphate</name>
        <dbReference type="ChEBI" id="CHEBI:597326"/>
    </ligand>
</feature>
<feature type="binding site" evidence="9">
    <location>
        <position position="72"/>
    </location>
    <ligand>
        <name>pyridoxal 5'-phosphate</name>
        <dbReference type="ChEBI" id="CHEBI:597326"/>
    </ligand>
</feature>
<comment type="catalytic activity">
    <reaction evidence="8 9">
        <text>(2S,6S)-2,6-diaminopimelate + 2-oxoglutarate = (S)-2,3,4,5-tetrahydrodipicolinate + L-glutamate + H2O + H(+)</text>
        <dbReference type="Rhea" id="RHEA:23988"/>
        <dbReference type="ChEBI" id="CHEBI:15377"/>
        <dbReference type="ChEBI" id="CHEBI:15378"/>
        <dbReference type="ChEBI" id="CHEBI:16810"/>
        <dbReference type="ChEBI" id="CHEBI:16845"/>
        <dbReference type="ChEBI" id="CHEBI:29985"/>
        <dbReference type="ChEBI" id="CHEBI:57609"/>
        <dbReference type="EC" id="2.6.1.83"/>
    </reaction>
</comment>
<feature type="binding site" evidence="9">
    <location>
        <position position="388"/>
    </location>
    <ligand>
        <name>substrate</name>
    </ligand>
</feature>
<dbReference type="CDD" id="cd00609">
    <property type="entry name" value="AAT_like"/>
    <property type="match status" value="1"/>
</dbReference>
<organism evidence="11 12">
    <name type="scientific">Waterburya agarophytonicola KI4</name>
    <dbReference type="NCBI Taxonomy" id="2874699"/>
    <lineage>
        <taxon>Bacteria</taxon>
        <taxon>Bacillati</taxon>
        <taxon>Cyanobacteriota</taxon>
        <taxon>Cyanophyceae</taxon>
        <taxon>Pleurocapsales</taxon>
        <taxon>Hyellaceae</taxon>
        <taxon>Waterburya</taxon>
        <taxon>Waterburya agarophytonicola</taxon>
    </lineage>
</organism>
<feature type="binding site" evidence="9">
    <location>
        <position position="187"/>
    </location>
    <ligand>
        <name>substrate</name>
    </ligand>
</feature>
<reference evidence="11" key="1">
    <citation type="journal article" date="2021" name="Antonie Van Leeuwenhoek">
        <title>Draft genome and description of Waterburya agarophytonicola gen. nov. sp. nov. (Pleurocapsales, Cyanobacteria): a seaweed symbiont.</title>
        <authorList>
            <person name="Bonthond G."/>
            <person name="Shalygin S."/>
            <person name="Bayer T."/>
            <person name="Weinberger F."/>
        </authorList>
    </citation>
    <scope>NUCLEOTIDE SEQUENCE</scope>
    <source>
        <strain evidence="11">KI4</strain>
    </source>
</reference>
<keyword evidence="5 9" id="KW-0032">Aminotransferase</keyword>